<dbReference type="AlphaFoldDB" id="A0A392RRV1"/>
<evidence type="ECO:0000313" key="2">
    <source>
        <dbReference type="EMBL" id="MCI38897.1"/>
    </source>
</evidence>
<keyword evidence="3" id="KW-1185">Reference proteome</keyword>
<name>A0A392RRV1_9FABA</name>
<dbReference type="EMBL" id="LXQA010261190">
    <property type="protein sequence ID" value="MCI38897.1"/>
    <property type="molecule type" value="Genomic_DNA"/>
</dbReference>
<comment type="caution">
    <text evidence="2">The sequence shown here is derived from an EMBL/GenBank/DDBJ whole genome shotgun (WGS) entry which is preliminary data.</text>
</comment>
<proteinExistence type="predicted"/>
<sequence length="78" mass="8876">MISSSLAPDSPEWISNIFFKRSFRSGPYLQSFLRMTSTRLYSAPLSSYSSQVHPLRTAASEEFRDTRRPNPTNALGFN</sequence>
<evidence type="ECO:0000256" key="1">
    <source>
        <dbReference type="SAM" id="MobiDB-lite"/>
    </source>
</evidence>
<evidence type="ECO:0000313" key="3">
    <source>
        <dbReference type="Proteomes" id="UP000265520"/>
    </source>
</evidence>
<dbReference type="Proteomes" id="UP000265520">
    <property type="component" value="Unassembled WGS sequence"/>
</dbReference>
<accession>A0A392RRV1</accession>
<organism evidence="2 3">
    <name type="scientific">Trifolium medium</name>
    <dbReference type="NCBI Taxonomy" id="97028"/>
    <lineage>
        <taxon>Eukaryota</taxon>
        <taxon>Viridiplantae</taxon>
        <taxon>Streptophyta</taxon>
        <taxon>Embryophyta</taxon>
        <taxon>Tracheophyta</taxon>
        <taxon>Spermatophyta</taxon>
        <taxon>Magnoliopsida</taxon>
        <taxon>eudicotyledons</taxon>
        <taxon>Gunneridae</taxon>
        <taxon>Pentapetalae</taxon>
        <taxon>rosids</taxon>
        <taxon>fabids</taxon>
        <taxon>Fabales</taxon>
        <taxon>Fabaceae</taxon>
        <taxon>Papilionoideae</taxon>
        <taxon>50 kb inversion clade</taxon>
        <taxon>NPAAA clade</taxon>
        <taxon>Hologalegina</taxon>
        <taxon>IRL clade</taxon>
        <taxon>Trifolieae</taxon>
        <taxon>Trifolium</taxon>
    </lineage>
</organism>
<feature type="compositionally biased region" description="Basic and acidic residues" evidence="1">
    <location>
        <begin position="59"/>
        <end position="68"/>
    </location>
</feature>
<feature type="region of interest" description="Disordered" evidence="1">
    <location>
        <begin position="56"/>
        <end position="78"/>
    </location>
</feature>
<feature type="compositionally biased region" description="Polar residues" evidence="1">
    <location>
        <begin position="69"/>
        <end position="78"/>
    </location>
</feature>
<protein>
    <submittedName>
        <fullName evidence="2">Uncharacterized protein</fullName>
    </submittedName>
</protein>
<reference evidence="2 3" key="1">
    <citation type="journal article" date="2018" name="Front. Plant Sci.">
        <title>Red Clover (Trifolium pratense) and Zigzag Clover (T. medium) - A Picture of Genomic Similarities and Differences.</title>
        <authorList>
            <person name="Dluhosova J."/>
            <person name="Istvanek J."/>
            <person name="Nedelnik J."/>
            <person name="Repkova J."/>
        </authorList>
    </citation>
    <scope>NUCLEOTIDE SEQUENCE [LARGE SCALE GENOMIC DNA]</scope>
    <source>
        <strain evidence="3">cv. 10/8</strain>
        <tissue evidence="2">Leaf</tissue>
    </source>
</reference>